<dbReference type="InterPro" id="IPR005031">
    <property type="entry name" value="COQ10_START"/>
</dbReference>
<organism evidence="5">
    <name type="scientific">Phaffia rhodozyma</name>
    <name type="common">Yeast</name>
    <name type="synonym">Xanthophyllomyces dendrorhous</name>
    <dbReference type="NCBI Taxonomy" id="264483"/>
    <lineage>
        <taxon>Eukaryota</taxon>
        <taxon>Fungi</taxon>
        <taxon>Dikarya</taxon>
        <taxon>Basidiomycota</taxon>
        <taxon>Agaricomycotina</taxon>
        <taxon>Tremellomycetes</taxon>
        <taxon>Cystofilobasidiales</taxon>
        <taxon>Mrakiaceae</taxon>
        <taxon>Phaffia</taxon>
    </lineage>
</organism>
<dbReference type="GO" id="GO:0045333">
    <property type="term" value="P:cellular respiration"/>
    <property type="evidence" value="ECO:0007669"/>
    <property type="project" value="InterPro"/>
</dbReference>
<proteinExistence type="inferred from homology"/>
<comment type="similarity">
    <text evidence="1">Belongs to the COQ10 family.</text>
</comment>
<dbReference type="Gene3D" id="3.30.530.20">
    <property type="match status" value="1"/>
</dbReference>
<name>A0A0F7SNI0_PHARH</name>
<comment type="function">
    <text evidence="3">Required for the function of coenzyme Q in the respiratory chain. May serve as a chaperone or may be involved in the transport of Q6 from its site of synthesis to the catalytic sites of the respiratory complexes.</text>
</comment>
<dbReference type="GO" id="GO:0005739">
    <property type="term" value="C:mitochondrion"/>
    <property type="evidence" value="ECO:0007669"/>
    <property type="project" value="TreeGrafter"/>
</dbReference>
<protein>
    <submittedName>
        <fullName evidence="5">Oligoketide cyclase/lipid transport protein</fullName>
    </submittedName>
</protein>
<dbReference type="GO" id="GO:0048039">
    <property type="term" value="F:ubiquinone binding"/>
    <property type="evidence" value="ECO:0007669"/>
    <property type="project" value="InterPro"/>
</dbReference>
<accession>A0A0F7SNI0</accession>
<evidence type="ECO:0000256" key="2">
    <source>
        <dbReference type="ARBA" id="ARBA00011814"/>
    </source>
</evidence>
<evidence type="ECO:0000313" key="5">
    <source>
        <dbReference type="EMBL" id="CDZ98652.1"/>
    </source>
</evidence>
<evidence type="ECO:0000259" key="4">
    <source>
        <dbReference type="Pfam" id="PF03364"/>
    </source>
</evidence>
<dbReference type="PANTHER" id="PTHR12901">
    <property type="entry name" value="SPERM PROTEIN HOMOLOG"/>
    <property type="match status" value="1"/>
</dbReference>
<dbReference type="InterPro" id="IPR023393">
    <property type="entry name" value="START-like_dom_sf"/>
</dbReference>
<comment type="subunit">
    <text evidence="2">Interacts with coenzyme Q.</text>
</comment>
<dbReference type="CDD" id="cd07813">
    <property type="entry name" value="COQ10p_like"/>
    <property type="match status" value="1"/>
</dbReference>
<evidence type="ECO:0000256" key="1">
    <source>
        <dbReference type="ARBA" id="ARBA00006885"/>
    </source>
</evidence>
<dbReference type="AlphaFoldDB" id="A0A0F7SNI0"/>
<dbReference type="PANTHER" id="PTHR12901:SF10">
    <property type="entry name" value="COENZYME Q-BINDING PROTEIN COQ10, MITOCHONDRIAL"/>
    <property type="match status" value="1"/>
</dbReference>
<dbReference type="InterPro" id="IPR044996">
    <property type="entry name" value="COQ10-like"/>
</dbReference>
<dbReference type="Pfam" id="PF03364">
    <property type="entry name" value="Polyketide_cyc"/>
    <property type="match status" value="1"/>
</dbReference>
<reference evidence="5" key="1">
    <citation type="submission" date="2014-08" db="EMBL/GenBank/DDBJ databases">
        <authorList>
            <person name="Sharma Rahul"/>
            <person name="Thines Marco"/>
        </authorList>
    </citation>
    <scope>NUCLEOTIDE SEQUENCE</scope>
</reference>
<evidence type="ECO:0000256" key="3">
    <source>
        <dbReference type="ARBA" id="ARBA00024947"/>
    </source>
</evidence>
<feature type="domain" description="Coenzyme Q-binding protein COQ10 START" evidence="4">
    <location>
        <begin position="64"/>
        <end position="211"/>
    </location>
</feature>
<dbReference type="SUPFAM" id="SSF55961">
    <property type="entry name" value="Bet v1-like"/>
    <property type="match status" value="1"/>
</dbReference>
<dbReference type="EMBL" id="LN483345">
    <property type="protein sequence ID" value="CDZ98652.1"/>
    <property type="molecule type" value="Genomic_DNA"/>
</dbReference>
<sequence length="221" mass="24694">MSFRLPRSLSICSSMFPSAARARLPPTHYTRSFFSLPDLSPLLGNKSPSDPNQEQHYREEKVFPYTPEQLYTVVAHIPSYKSFIPFCTSSRIVSGSPGLGDEPFEIEAELKVGFMGFEEGYVSKVKGIPFESVQAIASETPLFKTLVTTWTFHPPARLAHQRASTSTLPSSQMSPTMVTLDLRYSFNNPSHATASSMFFGGVSEMMVNAFEKRCRDLYGPR</sequence>